<dbReference type="AlphaFoldDB" id="A0A1Y6CUM4"/>
<dbReference type="Proteomes" id="UP000192923">
    <property type="component" value="Unassembled WGS sequence"/>
</dbReference>
<dbReference type="InterPro" id="IPR013321">
    <property type="entry name" value="Arc_rbn_hlx_hlx"/>
</dbReference>
<organism evidence="2 3">
    <name type="scientific">Methylomagnum ishizawai</name>
    <dbReference type="NCBI Taxonomy" id="1760988"/>
    <lineage>
        <taxon>Bacteria</taxon>
        <taxon>Pseudomonadati</taxon>
        <taxon>Pseudomonadota</taxon>
        <taxon>Gammaproteobacteria</taxon>
        <taxon>Methylococcales</taxon>
        <taxon>Methylococcaceae</taxon>
        <taxon>Methylomagnum</taxon>
    </lineage>
</organism>
<proteinExistence type="predicted"/>
<feature type="domain" description="Arc-like DNA binding" evidence="1">
    <location>
        <begin position="12"/>
        <end position="45"/>
    </location>
</feature>
<accession>A0A1Y6CUM4</accession>
<dbReference type="Pfam" id="PF03869">
    <property type="entry name" value="Arc"/>
    <property type="match status" value="1"/>
</dbReference>
<reference evidence="2 3" key="1">
    <citation type="submission" date="2016-12" db="EMBL/GenBank/DDBJ databases">
        <authorList>
            <person name="Song W.-J."/>
            <person name="Kurnit D.M."/>
        </authorList>
    </citation>
    <scope>NUCLEOTIDE SEQUENCE [LARGE SCALE GENOMIC DNA]</scope>
    <source>
        <strain evidence="2 3">175</strain>
    </source>
</reference>
<evidence type="ECO:0000313" key="3">
    <source>
        <dbReference type="Proteomes" id="UP000192923"/>
    </source>
</evidence>
<dbReference type="RefSeq" id="WP_085210826.1">
    <property type="nucleotide sequence ID" value="NZ_FXAM01000001.1"/>
</dbReference>
<keyword evidence="3" id="KW-1185">Reference proteome</keyword>
<gene>
    <name evidence="2" type="ORF">SAMN02949497_1196</name>
</gene>
<dbReference type="EMBL" id="FXAM01000001">
    <property type="protein sequence ID" value="SMF93900.1"/>
    <property type="molecule type" value="Genomic_DNA"/>
</dbReference>
<name>A0A1Y6CUM4_9GAMM</name>
<dbReference type="SUPFAM" id="SSF47598">
    <property type="entry name" value="Ribbon-helix-helix"/>
    <property type="match status" value="1"/>
</dbReference>
<protein>
    <submittedName>
        <fullName evidence="2">Arc-like DNA binding domain-containing protein</fullName>
    </submittedName>
</protein>
<dbReference type="InterPro" id="IPR010985">
    <property type="entry name" value="Ribbon_hlx_hlx"/>
</dbReference>
<dbReference type="GO" id="GO:0003677">
    <property type="term" value="F:DNA binding"/>
    <property type="evidence" value="ECO:0007669"/>
    <property type="project" value="InterPro"/>
</dbReference>
<dbReference type="InterPro" id="IPR005569">
    <property type="entry name" value="Arc_DNA-bd_dom"/>
</dbReference>
<dbReference type="Gene3D" id="1.10.1220.10">
    <property type="entry name" value="Met repressor-like"/>
    <property type="match status" value="1"/>
</dbReference>
<dbReference type="STRING" id="1760988.SAMN02949497_1196"/>
<evidence type="ECO:0000313" key="2">
    <source>
        <dbReference type="EMBL" id="SMF93900.1"/>
    </source>
</evidence>
<evidence type="ECO:0000259" key="1">
    <source>
        <dbReference type="Pfam" id="PF03869"/>
    </source>
</evidence>
<dbReference type="OrthoDB" id="6447504at2"/>
<sequence length="68" mass="7689">MAKKKQVMPLPVRLPSDIKEWIADGASRNYRSLNSEIVFRLKQCMDAQKNEAPSVATARGFDVNSHRS</sequence>
<dbReference type="GO" id="GO:0006355">
    <property type="term" value="P:regulation of DNA-templated transcription"/>
    <property type="evidence" value="ECO:0007669"/>
    <property type="project" value="InterPro"/>
</dbReference>